<evidence type="ECO:0000256" key="2">
    <source>
        <dbReference type="PROSITE-ProRule" id="PRU00252"/>
    </source>
</evidence>
<sequence>MGSDMSDTGDTITITGNVATPPELKHTPAGVTIATFRVASGRRRYNRETESWIDAGTNFYTVSAFRTLADHAYKSLKKGDRVLLTGRVRVREWENGARRGTAIEIDADAIGHDLLWGTTTFMKDAGRAAAGGREGPQDAGTDAWAAPGVDAASPAAEAPSLEPMLVGAGHDTDASTDDALTPF</sequence>
<dbReference type="SUPFAM" id="SSF50249">
    <property type="entry name" value="Nucleic acid-binding proteins"/>
    <property type="match status" value="1"/>
</dbReference>
<evidence type="ECO:0000256" key="4">
    <source>
        <dbReference type="SAM" id="MobiDB-lite"/>
    </source>
</evidence>
<dbReference type="Gene3D" id="2.40.50.140">
    <property type="entry name" value="Nucleic acid-binding proteins"/>
    <property type="match status" value="1"/>
</dbReference>
<name>A0ABP9MQK1_9MICO</name>
<proteinExistence type="predicted"/>
<evidence type="ECO:0000313" key="6">
    <source>
        <dbReference type="Proteomes" id="UP001501407"/>
    </source>
</evidence>
<dbReference type="InterPro" id="IPR000424">
    <property type="entry name" value="Primosome_PriB/ssb"/>
</dbReference>
<gene>
    <name evidence="5" type="ORF">GCM10025760_35980</name>
</gene>
<dbReference type="EMBL" id="BAABKZ010000005">
    <property type="protein sequence ID" value="GAA5099620.1"/>
    <property type="molecule type" value="Genomic_DNA"/>
</dbReference>
<keyword evidence="6" id="KW-1185">Reference proteome</keyword>
<dbReference type="PROSITE" id="PS50935">
    <property type="entry name" value="SSB"/>
    <property type="match status" value="1"/>
</dbReference>
<feature type="region of interest" description="Disordered" evidence="4">
    <location>
        <begin position="128"/>
        <end position="159"/>
    </location>
</feature>
<reference evidence="6" key="1">
    <citation type="journal article" date="2019" name="Int. J. Syst. Evol. Microbiol.">
        <title>The Global Catalogue of Microorganisms (GCM) 10K type strain sequencing project: providing services to taxonomists for standard genome sequencing and annotation.</title>
        <authorList>
            <consortium name="The Broad Institute Genomics Platform"/>
            <consortium name="The Broad Institute Genome Sequencing Center for Infectious Disease"/>
            <person name="Wu L."/>
            <person name="Ma J."/>
        </authorList>
    </citation>
    <scope>NUCLEOTIDE SEQUENCE [LARGE SCALE GENOMIC DNA]</scope>
    <source>
        <strain evidence="6">JCM 18959</strain>
    </source>
</reference>
<evidence type="ECO:0000256" key="3">
    <source>
        <dbReference type="RuleBase" id="RU000524"/>
    </source>
</evidence>
<dbReference type="Pfam" id="PF00436">
    <property type="entry name" value="SSB"/>
    <property type="match status" value="1"/>
</dbReference>
<dbReference type="CDD" id="cd04496">
    <property type="entry name" value="SSB_OBF"/>
    <property type="match status" value="1"/>
</dbReference>
<feature type="compositionally biased region" description="Low complexity" evidence="4">
    <location>
        <begin position="143"/>
        <end position="159"/>
    </location>
</feature>
<dbReference type="PANTHER" id="PTHR10302:SF27">
    <property type="entry name" value="SINGLE-STRANDED DNA-BINDING PROTEIN"/>
    <property type="match status" value="1"/>
</dbReference>
<evidence type="ECO:0000256" key="1">
    <source>
        <dbReference type="ARBA" id="ARBA00023125"/>
    </source>
</evidence>
<feature type="compositionally biased region" description="Polar residues" evidence="4">
    <location>
        <begin position="1"/>
        <end position="18"/>
    </location>
</feature>
<dbReference type="NCBIfam" id="TIGR00621">
    <property type="entry name" value="ssb"/>
    <property type="match status" value="1"/>
</dbReference>
<organism evidence="5 6">
    <name type="scientific">Microbacterium yannicii</name>
    <dbReference type="NCBI Taxonomy" id="671622"/>
    <lineage>
        <taxon>Bacteria</taxon>
        <taxon>Bacillati</taxon>
        <taxon>Actinomycetota</taxon>
        <taxon>Actinomycetes</taxon>
        <taxon>Micrococcales</taxon>
        <taxon>Microbacteriaceae</taxon>
        <taxon>Microbacterium</taxon>
    </lineage>
</organism>
<protein>
    <recommendedName>
        <fullName evidence="3">Single-stranded DNA-binding protein</fullName>
    </recommendedName>
</protein>
<feature type="region of interest" description="Disordered" evidence="4">
    <location>
        <begin position="1"/>
        <end position="23"/>
    </location>
</feature>
<dbReference type="InterPro" id="IPR011344">
    <property type="entry name" value="ssDNA-bd"/>
</dbReference>
<accession>A0ABP9MQK1</accession>
<dbReference type="Proteomes" id="UP001501407">
    <property type="component" value="Unassembled WGS sequence"/>
</dbReference>
<evidence type="ECO:0000313" key="5">
    <source>
        <dbReference type="EMBL" id="GAA5099620.1"/>
    </source>
</evidence>
<keyword evidence="1 2" id="KW-0238">DNA-binding</keyword>
<dbReference type="PANTHER" id="PTHR10302">
    <property type="entry name" value="SINGLE-STRANDED DNA-BINDING PROTEIN"/>
    <property type="match status" value="1"/>
</dbReference>
<comment type="caution">
    <text evidence="5">The sequence shown here is derived from an EMBL/GenBank/DDBJ whole genome shotgun (WGS) entry which is preliminary data.</text>
</comment>
<dbReference type="InterPro" id="IPR012340">
    <property type="entry name" value="NA-bd_OB-fold"/>
</dbReference>